<sequence length="106" mass="12093">CCLQKNMVKAMIVMAAFCLLTKTDGKLLGKYCRSVSEIQFMENLSKFLINKERLDWLRKHLDAYSISNESQRLQEYGRNVLIDSYQRSLGEGGIADVDALIKAKTL</sequence>
<evidence type="ECO:0000313" key="11">
    <source>
        <dbReference type="Ensembl" id="ENSCCNP00000025245.1"/>
    </source>
</evidence>
<evidence type="ECO:0000256" key="7">
    <source>
        <dbReference type="ARBA" id="ARBA00022702"/>
    </source>
</evidence>
<evidence type="ECO:0000256" key="2">
    <source>
        <dbReference type="ARBA" id="ARBA00006307"/>
    </source>
</evidence>
<dbReference type="SMART" id="SM00087">
    <property type="entry name" value="PTH"/>
    <property type="match status" value="1"/>
</dbReference>
<evidence type="ECO:0000256" key="4">
    <source>
        <dbReference type="ARBA" id="ARBA00022135"/>
    </source>
</evidence>
<organism evidence="11">
    <name type="scientific">Castor canadensis</name>
    <name type="common">American beaver</name>
    <dbReference type="NCBI Taxonomy" id="51338"/>
    <lineage>
        <taxon>Eukaryota</taxon>
        <taxon>Metazoa</taxon>
        <taxon>Chordata</taxon>
        <taxon>Craniata</taxon>
        <taxon>Vertebrata</taxon>
        <taxon>Euteleostomi</taxon>
        <taxon>Mammalia</taxon>
        <taxon>Eutheria</taxon>
        <taxon>Euarchontoglires</taxon>
        <taxon>Glires</taxon>
        <taxon>Rodentia</taxon>
        <taxon>Castorimorpha</taxon>
        <taxon>Castoridae</taxon>
        <taxon>Castor</taxon>
    </lineage>
</organism>
<feature type="signal peptide" evidence="10">
    <location>
        <begin position="1"/>
        <end position="25"/>
    </location>
</feature>
<keyword evidence="7 10" id="KW-0372">Hormone</keyword>
<dbReference type="GO" id="GO:0007267">
    <property type="term" value="P:cell-cell signaling"/>
    <property type="evidence" value="ECO:0007669"/>
    <property type="project" value="TreeGrafter"/>
</dbReference>
<dbReference type="AlphaFoldDB" id="A0A8C0XFR0"/>
<dbReference type="GO" id="GO:0046326">
    <property type="term" value="P:positive regulation of D-glucose import"/>
    <property type="evidence" value="ECO:0007669"/>
    <property type="project" value="UniProtKB-UniRule"/>
</dbReference>
<dbReference type="GO" id="GO:0005615">
    <property type="term" value="C:extracellular space"/>
    <property type="evidence" value="ECO:0007669"/>
    <property type="project" value="TreeGrafter"/>
</dbReference>
<comment type="function">
    <text evidence="9 10">Parathyroid hormone elevates calcium level by dissolving the salts in bone and preventing their renal excretion. Acts by binding to its receptor, PTH1R, activating G protein-coupled receptor signaling. Stimulates [1-14C]-2-deoxy-D-glucose (2DG) transport and glycogen synthesis in osteoblastic cells.</text>
</comment>
<keyword evidence="5 10" id="KW-0964">Secreted</keyword>
<dbReference type="GO" id="GO:0005179">
    <property type="term" value="F:hormone activity"/>
    <property type="evidence" value="ECO:0007669"/>
    <property type="project" value="UniProtKB-KW"/>
</dbReference>
<feature type="chain" id="PRO_5034385939" description="Parathyroid hormone" evidence="10">
    <location>
        <begin position="26"/>
        <end position="106"/>
    </location>
</feature>
<evidence type="ECO:0000256" key="8">
    <source>
        <dbReference type="ARBA" id="ARBA00022729"/>
    </source>
</evidence>
<dbReference type="GO" id="GO:0006874">
    <property type="term" value="P:intracellular calcium ion homeostasis"/>
    <property type="evidence" value="ECO:0007669"/>
    <property type="project" value="InterPro"/>
</dbReference>
<name>A0A8C0XFR0_CASCN</name>
<evidence type="ECO:0000256" key="9">
    <source>
        <dbReference type="ARBA" id="ARBA00093407"/>
    </source>
</evidence>
<keyword evidence="6" id="KW-0165">Cleavage on pair of basic residues</keyword>
<dbReference type="PIRSF" id="PIRSF001832">
    <property type="entry name" value="PTH"/>
    <property type="match status" value="1"/>
</dbReference>
<protein>
    <recommendedName>
        <fullName evidence="4 10">Parathyroid hormone</fullName>
        <shortName evidence="10">PTH</shortName>
    </recommendedName>
</protein>
<dbReference type="PANTHER" id="PTHR10541:SF2">
    <property type="entry name" value="PARATHYROID HORMONE"/>
    <property type="match status" value="1"/>
</dbReference>
<accession>A0A8C0XFR0</accession>
<evidence type="ECO:0000256" key="5">
    <source>
        <dbReference type="ARBA" id="ARBA00022525"/>
    </source>
</evidence>
<evidence type="ECO:0000256" key="1">
    <source>
        <dbReference type="ARBA" id="ARBA00004613"/>
    </source>
</evidence>
<dbReference type="Ensembl" id="ENSCCNT00000032116.1">
    <property type="protein sequence ID" value="ENSCCNP00000025245.1"/>
    <property type="gene ID" value="ENSCCNG00000024635.1"/>
</dbReference>
<dbReference type="PANTHER" id="PTHR10541">
    <property type="entry name" value="PARATHYROID HORMONE"/>
    <property type="match status" value="1"/>
</dbReference>
<dbReference type="InterPro" id="IPR001415">
    <property type="entry name" value="PTH/PTH-rel"/>
</dbReference>
<keyword evidence="8 10" id="KW-0732">Signal</keyword>
<evidence type="ECO:0000256" key="6">
    <source>
        <dbReference type="ARBA" id="ARBA00022685"/>
    </source>
</evidence>
<comment type="subunit">
    <text evidence="3">Interacts with PTH1R (via N-terminal extracellular domain).</text>
</comment>
<dbReference type="GO" id="GO:0031856">
    <property type="term" value="F:parathyroid hormone receptor binding"/>
    <property type="evidence" value="ECO:0007669"/>
    <property type="project" value="TreeGrafter"/>
</dbReference>
<dbReference type="InterPro" id="IPR003625">
    <property type="entry name" value="PTH"/>
</dbReference>
<comment type="similarity">
    <text evidence="2 10">Belongs to the parathyroid hormone family.</text>
</comment>
<proteinExistence type="inferred from homology"/>
<evidence type="ECO:0000256" key="10">
    <source>
        <dbReference type="PIRNR" id="PIRNR001832"/>
    </source>
</evidence>
<comment type="subcellular location">
    <subcellularLocation>
        <location evidence="1 10">Secreted</location>
    </subcellularLocation>
</comment>
<reference evidence="11" key="1">
    <citation type="submission" date="2023-09" db="UniProtKB">
        <authorList>
            <consortium name="Ensembl"/>
        </authorList>
    </citation>
    <scope>IDENTIFICATION</scope>
</reference>
<evidence type="ECO:0000256" key="3">
    <source>
        <dbReference type="ARBA" id="ARBA00011605"/>
    </source>
</evidence>